<keyword evidence="3" id="KW-1185">Reference proteome</keyword>
<proteinExistence type="predicted"/>
<feature type="compositionally biased region" description="Polar residues" evidence="1">
    <location>
        <begin position="159"/>
        <end position="174"/>
    </location>
</feature>
<evidence type="ECO:0000256" key="1">
    <source>
        <dbReference type="SAM" id="MobiDB-lite"/>
    </source>
</evidence>
<name>A0AAV9E8R3_ACOCL</name>
<comment type="caution">
    <text evidence="2">The sequence shown here is derived from an EMBL/GenBank/DDBJ whole genome shotgun (WGS) entry which is preliminary data.</text>
</comment>
<reference evidence="2" key="1">
    <citation type="journal article" date="2023" name="Nat. Commun.">
        <title>Diploid and tetraploid genomes of Acorus and the evolution of monocots.</title>
        <authorList>
            <person name="Ma L."/>
            <person name="Liu K.W."/>
            <person name="Li Z."/>
            <person name="Hsiao Y.Y."/>
            <person name="Qi Y."/>
            <person name="Fu T."/>
            <person name="Tang G.D."/>
            <person name="Zhang D."/>
            <person name="Sun W.H."/>
            <person name="Liu D.K."/>
            <person name="Li Y."/>
            <person name="Chen G.Z."/>
            <person name="Liu X.D."/>
            <person name="Liao X.Y."/>
            <person name="Jiang Y.T."/>
            <person name="Yu X."/>
            <person name="Hao Y."/>
            <person name="Huang J."/>
            <person name="Zhao X.W."/>
            <person name="Ke S."/>
            <person name="Chen Y.Y."/>
            <person name="Wu W.L."/>
            <person name="Hsu J.L."/>
            <person name="Lin Y.F."/>
            <person name="Huang M.D."/>
            <person name="Li C.Y."/>
            <person name="Huang L."/>
            <person name="Wang Z.W."/>
            <person name="Zhao X."/>
            <person name="Zhong W.Y."/>
            <person name="Peng D.H."/>
            <person name="Ahmad S."/>
            <person name="Lan S."/>
            <person name="Zhang J.S."/>
            <person name="Tsai W.C."/>
            <person name="Van de Peer Y."/>
            <person name="Liu Z.J."/>
        </authorList>
    </citation>
    <scope>NUCLEOTIDE SEQUENCE</scope>
    <source>
        <strain evidence="2">CP</strain>
    </source>
</reference>
<feature type="compositionally biased region" description="Basic and acidic residues" evidence="1">
    <location>
        <begin position="1"/>
        <end position="10"/>
    </location>
</feature>
<gene>
    <name evidence="2" type="ORF">QJS10_CPA09g01167</name>
</gene>
<feature type="region of interest" description="Disordered" evidence="1">
    <location>
        <begin position="1"/>
        <end position="58"/>
    </location>
</feature>
<sequence>MTFGHDENRCCKKNSNPTLAHNPTLVPNPSLEEQPPPIHTPAVSEENSTGPTIAPQVPSVLKGKGKVVELPSARTPSLSPQLVVKKLMSDAQKPLSRLMYVPKKDITPLSNKFNALIDLESVKSIVVDINLEVLLPIESVTDCHATLHGANKLPPTGNLEVQGSNKGSGPSQASLSDVVVAKNKQCERKTRQSTPDLSLDWVSL</sequence>
<dbReference type="AlphaFoldDB" id="A0AAV9E8R3"/>
<evidence type="ECO:0000313" key="3">
    <source>
        <dbReference type="Proteomes" id="UP001180020"/>
    </source>
</evidence>
<evidence type="ECO:0000313" key="2">
    <source>
        <dbReference type="EMBL" id="KAK1309378.1"/>
    </source>
</evidence>
<accession>A0AAV9E8R3</accession>
<feature type="compositionally biased region" description="Polar residues" evidence="1">
    <location>
        <begin position="13"/>
        <end position="27"/>
    </location>
</feature>
<dbReference type="EMBL" id="JAUJYO010000009">
    <property type="protein sequence ID" value="KAK1309378.1"/>
    <property type="molecule type" value="Genomic_DNA"/>
</dbReference>
<protein>
    <submittedName>
        <fullName evidence="2">Uncharacterized protein</fullName>
    </submittedName>
</protein>
<feature type="region of interest" description="Disordered" evidence="1">
    <location>
        <begin position="150"/>
        <end position="174"/>
    </location>
</feature>
<organism evidence="2 3">
    <name type="scientific">Acorus calamus</name>
    <name type="common">Sweet flag</name>
    <dbReference type="NCBI Taxonomy" id="4465"/>
    <lineage>
        <taxon>Eukaryota</taxon>
        <taxon>Viridiplantae</taxon>
        <taxon>Streptophyta</taxon>
        <taxon>Embryophyta</taxon>
        <taxon>Tracheophyta</taxon>
        <taxon>Spermatophyta</taxon>
        <taxon>Magnoliopsida</taxon>
        <taxon>Liliopsida</taxon>
        <taxon>Acoraceae</taxon>
        <taxon>Acorus</taxon>
    </lineage>
</organism>
<reference evidence="2" key="2">
    <citation type="submission" date="2023-06" db="EMBL/GenBank/DDBJ databases">
        <authorList>
            <person name="Ma L."/>
            <person name="Liu K.-W."/>
            <person name="Li Z."/>
            <person name="Hsiao Y.-Y."/>
            <person name="Qi Y."/>
            <person name="Fu T."/>
            <person name="Tang G."/>
            <person name="Zhang D."/>
            <person name="Sun W.-H."/>
            <person name="Liu D.-K."/>
            <person name="Li Y."/>
            <person name="Chen G.-Z."/>
            <person name="Liu X.-D."/>
            <person name="Liao X.-Y."/>
            <person name="Jiang Y.-T."/>
            <person name="Yu X."/>
            <person name="Hao Y."/>
            <person name="Huang J."/>
            <person name="Zhao X.-W."/>
            <person name="Ke S."/>
            <person name="Chen Y.-Y."/>
            <person name="Wu W.-L."/>
            <person name="Hsu J.-L."/>
            <person name="Lin Y.-F."/>
            <person name="Huang M.-D."/>
            <person name="Li C.-Y."/>
            <person name="Huang L."/>
            <person name="Wang Z.-W."/>
            <person name="Zhao X."/>
            <person name="Zhong W.-Y."/>
            <person name="Peng D.-H."/>
            <person name="Ahmad S."/>
            <person name="Lan S."/>
            <person name="Zhang J.-S."/>
            <person name="Tsai W.-C."/>
            <person name="Van De Peer Y."/>
            <person name="Liu Z.-J."/>
        </authorList>
    </citation>
    <scope>NUCLEOTIDE SEQUENCE</scope>
    <source>
        <strain evidence="2">CP</strain>
        <tissue evidence="2">Leaves</tissue>
    </source>
</reference>
<dbReference type="Proteomes" id="UP001180020">
    <property type="component" value="Unassembled WGS sequence"/>
</dbReference>